<sequence>MGIGMQEMLIILLVVLVLFGAKKLPEIGGGLGRAIRNFKKATSEPDEIDITPKAEAKKPEETEQTTQTRS</sequence>
<dbReference type="EMBL" id="DXHV01000026">
    <property type="protein sequence ID" value="HIV99984.1"/>
    <property type="molecule type" value="Genomic_DNA"/>
</dbReference>
<evidence type="ECO:0000256" key="2">
    <source>
        <dbReference type="ARBA" id="ARBA00022448"/>
    </source>
</evidence>
<evidence type="ECO:0000313" key="12">
    <source>
        <dbReference type="Proteomes" id="UP000886752"/>
    </source>
</evidence>
<evidence type="ECO:0000256" key="7">
    <source>
        <dbReference type="ARBA" id="ARBA00023010"/>
    </source>
</evidence>
<comment type="similarity">
    <text evidence="9">Belongs to the TatA/E family.</text>
</comment>
<evidence type="ECO:0000256" key="5">
    <source>
        <dbReference type="ARBA" id="ARBA00022927"/>
    </source>
</evidence>
<keyword evidence="4 9" id="KW-0812">Transmembrane</keyword>
<dbReference type="PANTHER" id="PTHR42982">
    <property type="entry name" value="SEC-INDEPENDENT PROTEIN TRANSLOCASE PROTEIN TATA"/>
    <property type="match status" value="1"/>
</dbReference>
<reference evidence="11" key="2">
    <citation type="submission" date="2021-04" db="EMBL/GenBank/DDBJ databases">
        <authorList>
            <person name="Gilroy R."/>
        </authorList>
    </citation>
    <scope>NUCLEOTIDE SEQUENCE</scope>
    <source>
        <strain evidence="11">ChiHecec2B26-446</strain>
    </source>
</reference>
<dbReference type="Gene3D" id="1.20.5.3310">
    <property type="match status" value="1"/>
</dbReference>
<dbReference type="AlphaFoldDB" id="A0A9D1PW71"/>
<proteinExistence type="inferred from homology"/>
<dbReference type="GO" id="GO:0008320">
    <property type="term" value="F:protein transmembrane transporter activity"/>
    <property type="evidence" value="ECO:0007669"/>
    <property type="project" value="UniProtKB-UniRule"/>
</dbReference>
<evidence type="ECO:0000256" key="6">
    <source>
        <dbReference type="ARBA" id="ARBA00022989"/>
    </source>
</evidence>
<dbReference type="HAMAP" id="MF_00236">
    <property type="entry name" value="TatA_E"/>
    <property type="match status" value="1"/>
</dbReference>
<keyword evidence="2 9" id="KW-0813">Transport</keyword>
<keyword evidence="7 9" id="KW-0811">Translocation</keyword>
<evidence type="ECO:0000256" key="8">
    <source>
        <dbReference type="ARBA" id="ARBA00023136"/>
    </source>
</evidence>
<dbReference type="Proteomes" id="UP000886752">
    <property type="component" value="Unassembled WGS sequence"/>
</dbReference>
<name>A0A9D1PW71_9BACT</name>
<accession>A0A9D1PW71</accession>
<gene>
    <name evidence="9" type="primary">tatA</name>
    <name evidence="11" type="ORF">H9894_02180</name>
</gene>
<keyword evidence="3 9" id="KW-1003">Cell membrane</keyword>
<organism evidence="11 12">
    <name type="scientific">Candidatus Desulfovibrio intestinipullorum</name>
    <dbReference type="NCBI Taxonomy" id="2838536"/>
    <lineage>
        <taxon>Bacteria</taxon>
        <taxon>Pseudomonadati</taxon>
        <taxon>Thermodesulfobacteriota</taxon>
        <taxon>Desulfovibrionia</taxon>
        <taxon>Desulfovibrionales</taxon>
        <taxon>Desulfovibrionaceae</taxon>
        <taxon>Desulfovibrio</taxon>
    </lineage>
</organism>
<comment type="caution">
    <text evidence="11">The sequence shown here is derived from an EMBL/GenBank/DDBJ whole genome shotgun (WGS) entry which is preliminary data.</text>
</comment>
<keyword evidence="6 9" id="KW-1133">Transmembrane helix</keyword>
<dbReference type="Pfam" id="PF02416">
    <property type="entry name" value="TatA_B_E"/>
    <property type="match status" value="1"/>
</dbReference>
<dbReference type="InterPro" id="IPR006312">
    <property type="entry name" value="TatA/E"/>
</dbReference>
<evidence type="ECO:0000313" key="11">
    <source>
        <dbReference type="EMBL" id="HIV99984.1"/>
    </source>
</evidence>
<feature type="compositionally biased region" description="Basic and acidic residues" evidence="10">
    <location>
        <begin position="50"/>
        <end position="61"/>
    </location>
</feature>
<keyword evidence="5 9" id="KW-0653">Protein transport</keyword>
<comment type="function">
    <text evidence="9">Part of the twin-arginine translocation (Tat) system that transports large folded proteins containing a characteristic twin-arginine motif in their signal peptide across membranes. TatA could form the protein-conducting channel of the Tat system.</text>
</comment>
<evidence type="ECO:0000256" key="1">
    <source>
        <dbReference type="ARBA" id="ARBA00004162"/>
    </source>
</evidence>
<evidence type="ECO:0000256" key="9">
    <source>
        <dbReference type="HAMAP-Rule" id="MF_00236"/>
    </source>
</evidence>
<evidence type="ECO:0000256" key="10">
    <source>
        <dbReference type="SAM" id="MobiDB-lite"/>
    </source>
</evidence>
<reference evidence="11" key="1">
    <citation type="journal article" date="2021" name="PeerJ">
        <title>Extensive microbial diversity within the chicken gut microbiome revealed by metagenomics and culture.</title>
        <authorList>
            <person name="Gilroy R."/>
            <person name="Ravi A."/>
            <person name="Getino M."/>
            <person name="Pursley I."/>
            <person name="Horton D.L."/>
            <person name="Alikhan N.F."/>
            <person name="Baker D."/>
            <person name="Gharbi K."/>
            <person name="Hall N."/>
            <person name="Watson M."/>
            <person name="Adriaenssens E.M."/>
            <person name="Foster-Nyarko E."/>
            <person name="Jarju S."/>
            <person name="Secka A."/>
            <person name="Antonio M."/>
            <person name="Oren A."/>
            <person name="Chaudhuri R.R."/>
            <person name="La Ragione R."/>
            <person name="Hildebrand F."/>
            <person name="Pallen M.J."/>
        </authorList>
    </citation>
    <scope>NUCLEOTIDE SEQUENCE</scope>
    <source>
        <strain evidence="11">ChiHecec2B26-446</strain>
    </source>
</reference>
<feature type="region of interest" description="Disordered" evidence="10">
    <location>
        <begin position="42"/>
        <end position="70"/>
    </location>
</feature>
<comment type="subcellular location">
    <subcellularLocation>
        <location evidence="1 9">Cell membrane</location>
        <topology evidence="1 9">Single-pass membrane protein</topology>
    </subcellularLocation>
</comment>
<protein>
    <recommendedName>
        <fullName evidence="9">Sec-independent protein translocase protein TatA</fullName>
    </recommendedName>
</protein>
<dbReference type="InterPro" id="IPR003369">
    <property type="entry name" value="TatA/B/E"/>
</dbReference>
<dbReference type="NCBIfam" id="TIGR01411">
    <property type="entry name" value="tatAE"/>
    <property type="match status" value="1"/>
</dbReference>
<dbReference type="GO" id="GO:0033281">
    <property type="term" value="C:TAT protein transport complex"/>
    <property type="evidence" value="ECO:0007669"/>
    <property type="project" value="UniProtKB-UniRule"/>
</dbReference>
<evidence type="ECO:0000256" key="4">
    <source>
        <dbReference type="ARBA" id="ARBA00022692"/>
    </source>
</evidence>
<comment type="subunit">
    <text evidence="9">Forms a complex with TatC.</text>
</comment>
<dbReference type="PANTHER" id="PTHR42982:SF1">
    <property type="entry name" value="SEC-INDEPENDENT PROTEIN TRANSLOCASE PROTEIN TATA"/>
    <property type="match status" value="1"/>
</dbReference>
<keyword evidence="8 9" id="KW-0472">Membrane</keyword>
<evidence type="ECO:0000256" key="3">
    <source>
        <dbReference type="ARBA" id="ARBA00022475"/>
    </source>
</evidence>
<dbReference type="GO" id="GO:0043953">
    <property type="term" value="P:protein transport by the Tat complex"/>
    <property type="evidence" value="ECO:0007669"/>
    <property type="project" value="UniProtKB-UniRule"/>
</dbReference>